<dbReference type="Pfam" id="PF03403">
    <property type="entry name" value="PAF-AH_p_II"/>
    <property type="match status" value="1"/>
</dbReference>
<keyword evidence="2" id="KW-1185">Reference proteome</keyword>
<name>A0A1R0KUU6_9PSEU</name>
<sequence length="228" mass="23936">MQTTARLIRTRVPRSPTAAVVVLHGGGGRGGAMPVSPTQLSVVRMIPIAHRVAHVGRGRLAVWRLLNSVRGWDGAHTPVDDVRWALRQLRDQLPPSTPIGLIGHSLGGRAAILASGEANVRSVVALAPWIHPRDGDVDASGRRILFVHGSDDRVASPQRALAAADRLSRTAQVGVIRVAHGGHAMVRRHGTFDGLAAGFTAATLLDEAPDDSHSALARVLAGASSVTT</sequence>
<dbReference type="InterPro" id="IPR029058">
    <property type="entry name" value="AB_hydrolase_fold"/>
</dbReference>
<evidence type="ECO:0000313" key="2">
    <source>
        <dbReference type="Proteomes" id="UP000187486"/>
    </source>
</evidence>
<dbReference type="OrthoDB" id="3366509at2"/>
<dbReference type="Gene3D" id="3.40.50.1820">
    <property type="entry name" value="alpha/beta hydrolase"/>
    <property type="match status" value="1"/>
</dbReference>
<dbReference type="AlphaFoldDB" id="A0A1R0KUU6"/>
<dbReference type="STRING" id="76021.BS329_13580"/>
<dbReference type="GO" id="GO:0016787">
    <property type="term" value="F:hydrolase activity"/>
    <property type="evidence" value="ECO:0007669"/>
    <property type="project" value="UniProtKB-KW"/>
</dbReference>
<dbReference type="EMBL" id="MQUQ01000006">
    <property type="protein sequence ID" value="OLZ52356.1"/>
    <property type="molecule type" value="Genomic_DNA"/>
</dbReference>
<dbReference type="Proteomes" id="UP000187486">
    <property type="component" value="Unassembled WGS sequence"/>
</dbReference>
<organism evidence="1 2">
    <name type="scientific">Amycolatopsis coloradensis</name>
    <dbReference type="NCBI Taxonomy" id="76021"/>
    <lineage>
        <taxon>Bacteria</taxon>
        <taxon>Bacillati</taxon>
        <taxon>Actinomycetota</taxon>
        <taxon>Actinomycetes</taxon>
        <taxon>Pseudonocardiales</taxon>
        <taxon>Pseudonocardiaceae</taxon>
        <taxon>Amycolatopsis</taxon>
    </lineage>
</organism>
<evidence type="ECO:0000313" key="1">
    <source>
        <dbReference type="EMBL" id="OLZ52356.1"/>
    </source>
</evidence>
<dbReference type="SUPFAM" id="SSF53474">
    <property type="entry name" value="alpha/beta-Hydrolases"/>
    <property type="match status" value="1"/>
</dbReference>
<comment type="caution">
    <text evidence="1">The sequence shown here is derived from an EMBL/GenBank/DDBJ whole genome shotgun (WGS) entry which is preliminary data.</text>
</comment>
<proteinExistence type="predicted"/>
<protein>
    <submittedName>
        <fullName evidence="1">Alpha/beta hydrolase</fullName>
    </submittedName>
</protein>
<accession>A0A1R0KUU6</accession>
<reference evidence="1 2" key="1">
    <citation type="submission" date="2016-01" db="EMBL/GenBank/DDBJ databases">
        <title>Amycolatopsis coloradensis genome sequencing and assembly.</title>
        <authorList>
            <person name="Mayilraj S."/>
        </authorList>
    </citation>
    <scope>NUCLEOTIDE SEQUENCE [LARGE SCALE GENOMIC DNA]</scope>
    <source>
        <strain evidence="1 2">DSM 44225</strain>
    </source>
</reference>
<dbReference type="RefSeq" id="WP_076160319.1">
    <property type="nucleotide sequence ID" value="NZ_JBEZVB010000020.1"/>
</dbReference>
<keyword evidence="1" id="KW-0378">Hydrolase</keyword>
<gene>
    <name evidence="1" type="ORF">BS329_13580</name>
</gene>